<dbReference type="AlphaFoldDB" id="A0A7S4R0D7"/>
<evidence type="ECO:0000256" key="1">
    <source>
        <dbReference type="SAM" id="MobiDB-lite"/>
    </source>
</evidence>
<dbReference type="EMBL" id="HBNR01040995">
    <property type="protein sequence ID" value="CAE4599732.1"/>
    <property type="molecule type" value="Transcribed_RNA"/>
</dbReference>
<sequence>MPLTPGSSTSRERSPTPEGSCPIFDFKDLDVCEPYAKKVGSDGSSFLKENEGTRRPASTCEVGAGGGAPAVNIYPLPDERSTPVLGRYSRNENVEVFEWDEGRTWRRCRTKHPEGSVTKYGWVKVLTNKYGPLMVPNSQVQQLMHLCRSDTSGVLRSVLEDECESNVQKHVPDMLRGKKWWRMEFLRTARRVRPPGPDVPLKMDDGRLVLGPWPRPVPTSKTVFRRALVMGAHHTCTTALTRELEAQFFVKVENNYDTVQPDARPENHKHRIMEQPPSPPDALIVCLVKEPCFWLQSLTRHAATYAIRALQEMPDGSYEDMERHVGPMEERSQEELLDAILGPVEFFGDIYPDGGALSVWEASVRSYFDEEVYPLRRTAVVRCEDFLFNFEGVMQALSELGLQRRPVPPPPDSRRAKGGVVHFKARDREEALCWYGDEANRHVGLQPRHVASVAMLLGDLLLGPLGYGKDAISSWSSRPQRFFIAGSWNQYRPVPMVWDGERFIHSLQLGPVGEESFQILWEASWDAVYYPSDPDACPGSDHEILGPDSQGHGKNWTVRDRARRGRRCQISVEVDPTGAPVQVSVDWMPT</sequence>
<gene>
    <name evidence="2" type="ORF">AMON00008_LOCUS28423</name>
</gene>
<proteinExistence type="predicted"/>
<reference evidence="2" key="1">
    <citation type="submission" date="2021-01" db="EMBL/GenBank/DDBJ databases">
        <authorList>
            <person name="Corre E."/>
            <person name="Pelletier E."/>
            <person name="Niang G."/>
            <person name="Scheremetjew M."/>
            <person name="Finn R."/>
            <person name="Kale V."/>
            <person name="Holt S."/>
            <person name="Cochrane G."/>
            <person name="Meng A."/>
            <person name="Brown T."/>
            <person name="Cohen L."/>
        </authorList>
    </citation>
    <scope>NUCLEOTIDE SEQUENCE</scope>
    <source>
        <strain evidence="2">CCMP3105</strain>
    </source>
</reference>
<dbReference type="SUPFAM" id="SSF52540">
    <property type="entry name" value="P-loop containing nucleoside triphosphate hydrolases"/>
    <property type="match status" value="1"/>
</dbReference>
<evidence type="ECO:0000313" key="2">
    <source>
        <dbReference type="EMBL" id="CAE4599732.1"/>
    </source>
</evidence>
<organism evidence="2">
    <name type="scientific">Alexandrium monilatum</name>
    <dbReference type="NCBI Taxonomy" id="311494"/>
    <lineage>
        <taxon>Eukaryota</taxon>
        <taxon>Sar</taxon>
        <taxon>Alveolata</taxon>
        <taxon>Dinophyceae</taxon>
        <taxon>Gonyaulacales</taxon>
        <taxon>Pyrocystaceae</taxon>
        <taxon>Alexandrium</taxon>
    </lineage>
</organism>
<protein>
    <submittedName>
        <fullName evidence="2">Uncharacterized protein</fullName>
    </submittedName>
</protein>
<accession>A0A7S4R0D7</accession>
<name>A0A7S4R0D7_9DINO</name>
<feature type="region of interest" description="Disordered" evidence="1">
    <location>
        <begin position="1"/>
        <end position="22"/>
    </location>
</feature>
<dbReference type="InterPro" id="IPR027417">
    <property type="entry name" value="P-loop_NTPase"/>
</dbReference>